<dbReference type="PANTHER" id="PTHR15992">
    <property type="entry name" value="HOLLIDAY JUNCTION RECOGNITION PROTEIN"/>
    <property type="match status" value="1"/>
</dbReference>
<feature type="compositionally biased region" description="Basic residues" evidence="1">
    <location>
        <begin position="304"/>
        <end position="313"/>
    </location>
</feature>
<dbReference type="Proteomes" id="UP000030686">
    <property type="component" value="Unassembled WGS sequence"/>
</dbReference>
<proteinExistence type="predicted"/>
<keyword evidence="2" id="KW-0371">Homeobox</keyword>
<dbReference type="PANTHER" id="PTHR15992:SF5">
    <property type="entry name" value="HOLLIDAY JUNCTION RECOGNITION PROTEIN"/>
    <property type="match status" value="1"/>
</dbReference>
<evidence type="ECO:0000313" key="3">
    <source>
        <dbReference type="Proteomes" id="UP000030686"/>
    </source>
</evidence>
<keyword evidence="2" id="KW-0238">DNA-binding</keyword>
<feature type="compositionally biased region" description="Acidic residues" evidence="1">
    <location>
        <begin position="107"/>
        <end position="125"/>
    </location>
</feature>
<feature type="compositionally biased region" description="Polar residues" evidence="1">
    <location>
        <begin position="620"/>
        <end position="640"/>
    </location>
</feature>
<dbReference type="AlphaFoldDB" id="W6Q9C1"/>
<dbReference type="STRING" id="1365484.W6Q9C1"/>
<accession>W6Q9C1</accession>
<keyword evidence="3" id="KW-1185">Reference proteome</keyword>
<dbReference type="EMBL" id="HG792016">
    <property type="protein sequence ID" value="CDM33010.1"/>
    <property type="molecule type" value="Genomic_DNA"/>
</dbReference>
<dbReference type="Pfam" id="PF10384">
    <property type="entry name" value="Scm3"/>
    <property type="match status" value="1"/>
</dbReference>
<name>W6Q9C1_PENRF</name>
<feature type="region of interest" description="Disordered" evidence="1">
    <location>
        <begin position="363"/>
        <end position="388"/>
    </location>
</feature>
<evidence type="ECO:0000313" key="2">
    <source>
        <dbReference type="EMBL" id="CDM33010.1"/>
    </source>
</evidence>
<feature type="region of interest" description="Disordered" evidence="1">
    <location>
        <begin position="527"/>
        <end position="642"/>
    </location>
</feature>
<dbReference type="OrthoDB" id="2420608at2759"/>
<organism evidence="2 3">
    <name type="scientific">Penicillium roqueforti (strain FM164)</name>
    <dbReference type="NCBI Taxonomy" id="1365484"/>
    <lineage>
        <taxon>Eukaryota</taxon>
        <taxon>Fungi</taxon>
        <taxon>Dikarya</taxon>
        <taxon>Ascomycota</taxon>
        <taxon>Pezizomycotina</taxon>
        <taxon>Eurotiomycetes</taxon>
        <taxon>Eurotiomycetidae</taxon>
        <taxon>Eurotiales</taxon>
        <taxon>Aspergillaceae</taxon>
        <taxon>Penicillium</taxon>
    </lineage>
</organism>
<feature type="compositionally biased region" description="Polar residues" evidence="1">
    <location>
        <begin position="592"/>
        <end position="604"/>
    </location>
</feature>
<protein>
    <submittedName>
        <fullName evidence="2">Homeodomain-like</fullName>
    </submittedName>
</protein>
<gene>
    <name evidence="2" type="ORF">PROQFM164_S02g003161</name>
</gene>
<dbReference type="GO" id="GO:0042393">
    <property type="term" value="F:histone binding"/>
    <property type="evidence" value="ECO:0007669"/>
    <property type="project" value="InterPro"/>
</dbReference>
<feature type="region of interest" description="Disordered" evidence="1">
    <location>
        <begin position="91"/>
        <end position="329"/>
    </location>
</feature>
<dbReference type="Gene3D" id="1.10.20.10">
    <property type="entry name" value="Histone, subunit A"/>
    <property type="match status" value="1"/>
</dbReference>
<feature type="compositionally biased region" description="Polar residues" evidence="1">
    <location>
        <begin position="161"/>
        <end position="171"/>
    </location>
</feature>
<feature type="region of interest" description="Disordered" evidence="1">
    <location>
        <begin position="395"/>
        <end position="414"/>
    </location>
</feature>
<feature type="compositionally biased region" description="Basic and acidic residues" evidence="1">
    <location>
        <begin position="397"/>
        <end position="414"/>
    </location>
</feature>
<sequence length="834" mass="93017">MNPDSMDDHSMQDDMERPAKRPCLSYTPTEDDEVPAEFDLPAARAQNDSRLKSLFEHIFAKYSKDFTDVGDEIDLQTGDIVVDNGHLLGMRSEHDAGQPRSWLSQGDLEDPDADDDTAKGEEDEFFSMASSPGRSSAPREESPSKQLQTDMDTSLDFVFTFKSSGTAGHSPTTKEEQASHPTNPSLPSKPQDSIWAVPDLPASFSTPTTETRKTNAGFSSPATATARSPSPPGSGSIWAVRRPRKPRTETKPKATPSKRQPAAKRKYHSSPVTRDWSFAEVPDGNESDDPLQDYEPSPTPSRVKIIRGKRRVPTKVNDGPSTPSKRPTVVIEVERGDRQEGGCGLSGHAAEVADAHLEERGYELSGGDEVPDTHLEEGGCESSNQVDEVRQSINVSEARKSPRRSDHMSDHQERSVAATWMKAHLHEQWNQSRFVREYRATFGRSRTYITLKRWMDEKENSQAKRCIVIPKVPVTCLHETLSNDSSSSPTLGLSNGKLCVPSTFRNGPPEESKRRWDVAPIKIESGLSSLPEACPEEEEPSIQVDEVPEVRPEEECCEPSHQEDEVPEEQLRDYEPNDEENEVTEEQLQGGCEQNDQNETSGSEYKNELPCNPMVHDSTPKTTASMASSPQPENTPSKRQPITPDEAKLIVCMMHKQEKKASDVMHMLPGREYPTVWHWFYNHWTRRLANPPPLSAAWSQPELVSLSRLSTQSGLTWGQIQSRFKGRSRHEVEFELLRAFVGEGFPSAMVWNMEEQVEPEELPAELQPEEMQDEINNEPGSEAAMQQAPDEVGGSNAACEDIAQEELKQLGIQEVTNATDSKTPHNFLGIVIDF</sequence>
<dbReference type="GO" id="GO:0003677">
    <property type="term" value="F:DNA binding"/>
    <property type="evidence" value="ECO:0007669"/>
    <property type="project" value="UniProtKB-KW"/>
</dbReference>
<feature type="compositionally biased region" description="Acidic residues" evidence="1">
    <location>
        <begin position="283"/>
        <end position="292"/>
    </location>
</feature>
<evidence type="ECO:0000256" key="1">
    <source>
        <dbReference type="SAM" id="MobiDB-lite"/>
    </source>
</evidence>
<dbReference type="GO" id="GO:0005634">
    <property type="term" value="C:nucleus"/>
    <property type="evidence" value="ECO:0007669"/>
    <property type="project" value="InterPro"/>
</dbReference>
<dbReference type="InterPro" id="IPR009072">
    <property type="entry name" value="Histone-fold"/>
</dbReference>
<feature type="compositionally biased region" description="Low complexity" evidence="1">
    <location>
        <begin position="219"/>
        <end position="236"/>
    </location>
</feature>
<feature type="compositionally biased region" description="Basic and acidic residues" evidence="1">
    <location>
        <begin position="548"/>
        <end position="575"/>
    </location>
</feature>
<feature type="compositionally biased region" description="Polar residues" evidence="1">
    <location>
        <begin position="179"/>
        <end position="191"/>
    </location>
</feature>
<feature type="region of interest" description="Disordered" evidence="1">
    <location>
        <begin position="1"/>
        <end position="32"/>
    </location>
</feature>
<dbReference type="GO" id="GO:0046982">
    <property type="term" value="F:protein heterodimerization activity"/>
    <property type="evidence" value="ECO:0007669"/>
    <property type="project" value="InterPro"/>
</dbReference>
<feature type="compositionally biased region" description="Polar residues" evidence="1">
    <location>
        <begin position="203"/>
        <end position="218"/>
    </location>
</feature>
<feature type="compositionally biased region" description="Acidic residues" evidence="1">
    <location>
        <begin position="576"/>
        <end position="585"/>
    </location>
</feature>
<dbReference type="InterPro" id="IPR018465">
    <property type="entry name" value="Scm3/HJURP"/>
</dbReference>
<reference evidence="2" key="1">
    <citation type="journal article" date="2014" name="Nat. Commun.">
        <title>Multiple recent horizontal transfers of a large genomic region in cheese making fungi.</title>
        <authorList>
            <person name="Cheeseman K."/>
            <person name="Ropars J."/>
            <person name="Renault P."/>
            <person name="Dupont J."/>
            <person name="Gouzy J."/>
            <person name="Branca A."/>
            <person name="Abraham A.L."/>
            <person name="Ceppi M."/>
            <person name="Conseiller E."/>
            <person name="Debuchy R."/>
            <person name="Malagnac F."/>
            <person name="Goarin A."/>
            <person name="Silar P."/>
            <person name="Lacoste S."/>
            <person name="Sallet E."/>
            <person name="Bensimon A."/>
            <person name="Giraud T."/>
            <person name="Brygoo Y."/>
        </authorList>
    </citation>
    <scope>NUCLEOTIDE SEQUENCE [LARGE SCALE GENOMIC DNA]</scope>
    <source>
        <strain evidence="2">FM164</strain>
    </source>
</reference>
<feature type="compositionally biased region" description="Basic and acidic residues" evidence="1">
    <location>
        <begin position="1"/>
        <end position="19"/>
    </location>
</feature>